<proteinExistence type="predicted"/>
<gene>
    <name evidence="1" type="ORF">LCGC14_2312570</name>
</gene>
<reference evidence="1" key="1">
    <citation type="journal article" date="2015" name="Nature">
        <title>Complex archaea that bridge the gap between prokaryotes and eukaryotes.</title>
        <authorList>
            <person name="Spang A."/>
            <person name="Saw J.H."/>
            <person name="Jorgensen S.L."/>
            <person name="Zaremba-Niedzwiedzka K."/>
            <person name="Martijn J."/>
            <person name="Lind A.E."/>
            <person name="van Eijk R."/>
            <person name="Schleper C."/>
            <person name="Guy L."/>
            <person name="Ettema T.J."/>
        </authorList>
    </citation>
    <scope>NUCLEOTIDE SEQUENCE</scope>
</reference>
<accession>A0A0F9D7R4</accession>
<evidence type="ECO:0000313" key="1">
    <source>
        <dbReference type="EMBL" id="KKL49731.1"/>
    </source>
</evidence>
<sequence>YWYAPDPHIDIKHEKNQTHQRWYQKQFKHKENCEGWLTNTSDKIPEWPGLMELLGISHI</sequence>
<name>A0A0F9D7R4_9ZZZZ</name>
<protein>
    <submittedName>
        <fullName evidence="1">Uncharacterized protein</fullName>
    </submittedName>
</protein>
<feature type="non-terminal residue" evidence="1">
    <location>
        <position position="1"/>
    </location>
</feature>
<comment type="caution">
    <text evidence="1">The sequence shown here is derived from an EMBL/GenBank/DDBJ whole genome shotgun (WGS) entry which is preliminary data.</text>
</comment>
<organism evidence="1">
    <name type="scientific">marine sediment metagenome</name>
    <dbReference type="NCBI Taxonomy" id="412755"/>
    <lineage>
        <taxon>unclassified sequences</taxon>
        <taxon>metagenomes</taxon>
        <taxon>ecological metagenomes</taxon>
    </lineage>
</organism>
<dbReference type="EMBL" id="LAZR01032854">
    <property type="protein sequence ID" value="KKL49731.1"/>
    <property type="molecule type" value="Genomic_DNA"/>
</dbReference>
<dbReference type="AlphaFoldDB" id="A0A0F9D7R4"/>